<dbReference type="EnsemblMetazoa" id="Aqu2.1.20761_001">
    <property type="protein sequence ID" value="Aqu2.1.20761_001"/>
    <property type="gene ID" value="Aqu2.1.20761"/>
</dbReference>
<accession>A0A1X7TZT9</accession>
<protein>
    <submittedName>
        <fullName evidence="1">Uncharacterized protein</fullName>
    </submittedName>
</protein>
<evidence type="ECO:0000313" key="1">
    <source>
        <dbReference type="EnsemblMetazoa" id="Aqu2.1.20761_001"/>
    </source>
</evidence>
<sequence length="201" mass="22065">MVQYLFVKKNLNVICIVTGSVLVWTYGSSTTSFSSVATQPQYIAPFNFILLSHDNGTLVSVATVNVSTSINGHTLECRNTIFITSSSIRRNINFNVKYSIPIIYLHVNAVSSNTLLIIWTGADCIQLHDVFISGPSGTNNVTTTSGMSLLYNTGGAIGSIDVLVNSVDYYGRAWVTYQLNINLTNMTLKLRLLLVTVCHWS</sequence>
<organism evidence="1">
    <name type="scientific">Amphimedon queenslandica</name>
    <name type="common">Sponge</name>
    <dbReference type="NCBI Taxonomy" id="400682"/>
    <lineage>
        <taxon>Eukaryota</taxon>
        <taxon>Metazoa</taxon>
        <taxon>Porifera</taxon>
        <taxon>Demospongiae</taxon>
        <taxon>Heteroscleromorpha</taxon>
        <taxon>Haplosclerida</taxon>
        <taxon>Niphatidae</taxon>
        <taxon>Amphimedon</taxon>
    </lineage>
</organism>
<proteinExistence type="predicted"/>
<dbReference type="AlphaFoldDB" id="A0A1X7TZT9"/>
<dbReference type="InParanoid" id="A0A1X7TZT9"/>
<name>A0A1X7TZT9_AMPQE</name>
<reference evidence="1" key="1">
    <citation type="submission" date="2017-05" db="UniProtKB">
        <authorList>
            <consortium name="EnsemblMetazoa"/>
        </authorList>
    </citation>
    <scope>IDENTIFICATION</scope>
</reference>